<protein>
    <submittedName>
        <fullName evidence="1">Uncharacterized protein</fullName>
    </submittedName>
</protein>
<evidence type="ECO:0000313" key="1">
    <source>
        <dbReference type="EMBL" id="JAD45948.1"/>
    </source>
</evidence>
<reference evidence="1" key="1">
    <citation type="submission" date="2014-09" db="EMBL/GenBank/DDBJ databases">
        <authorList>
            <person name="Magalhaes I.L.F."/>
            <person name="Oliveira U."/>
            <person name="Santos F.R."/>
            <person name="Vidigal T.H.D.A."/>
            <person name="Brescovit A.D."/>
            <person name="Santos A.J."/>
        </authorList>
    </citation>
    <scope>NUCLEOTIDE SEQUENCE</scope>
    <source>
        <tissue evidence="1">Shoot tissue taken approximately 20 cm above the soil surface</tissue>
    </source>
</reference>
<proteinExistence type="predicted"/>
<organism evidence="1">
    <name type="scientific">Arundo donax</name>
    <name type="common">Giant reed</name>
    <name type="synonym">Donax arundinaceus</name>
    <dbReference type="NCBI Taxonomy" id="35708"/>
    <lineage>
        <taxon>Eukaryota</taxon>
        <taxon>Viridiplantae</taxon>
        <taxon>Streptophyta</taxon>
        <taxon>Embryophyta</taxon>
        <taxon>Tracheophyta</taxon>
        <taxon>Spermatophyta</taxon>
        <taxon>Magnoliopsida</taxon>
        <taxon>Liliopsida</taxon>
        <taxon>Poales</taxon>
        <taxon>Poaceae</taxon>
        <taxon>PACMAD clade</taxon>
        <taxon>Arundinoideae</taxon>
        <taxon>Arundineae</taxon>
        <taxon>Arundo</taxon>
    </lineage>
</organism>
<accession>A0A0A9A7L7</accession>
<sequence>MVFKATRFVTSKHLVFQNQSIFHFVKPWFFFQNNKEDCIQTGPWAYKSENHGKHTK</sequence>
<dbReference type="EMBL" id="GBRH01251947">
    <property type="protein sequence ID" value="JAD45948.1"/>
    <property type="molecule type" value="Transcribed_RNA"/>
</dbReference>
<name>A0A0A9A7L7_ARUDO</name>
<reference evidence="1" key="2">
    <citation type="journal article" date="2015" name="Data Brief">
        <title>Shoot transcriptome of the giant reed, Arundo donax.</title>
        <authorList>
            <person name="Barrero R.A."/>
            <person name="Guerrero F.D."/>
            <person name="Moolhuijzen P."/>
            <person name="Goolsby J.A."/>
            <person name="Tidwell J."/>
            <person name="Bellgard S.E."/>
            <person name="Bellgard M.I."/>
        </authorList>
    </citation>
    <scope>NUCLEOTIDE SEQUENCE</scope>
    <source>
        <tissue evidence="1">Shoot tissue taken approximately 20 cm above the soil surface</tissue>
    </source>
</reference>
<dbReference type="AlphaFoldDB" id="A0A0A9A7L7"/>